<proteinExistence type="predicted"/>
<dbReference type="EMBL" id="CP049055">
    <property type="protein sequence ID" value="QII12324.1"/>
    <property type="molecule type" value="Genomic_DNA"/>
</dbReference>
<reference evidence="2 3" key="3">
    <citation type="submission" date="2020-02" db="EMBL/GenBank/DDBJ databases">
        <title>Newly sequenced genome of strain CSTR1 showed variability in Candidatus Kuenenia stuttgartiensis genomes.</title>
        <authorList>
            <person name="Ding C."/>
            <person name="Adrian L."/>
        </authorList>
    </citation>
    <scope>NUCLEOTIDE SEQUENCE [LARGE SCALE GENOMIC DNA]</scope>
    <source>
        <strain evidence="2 3">CSTR1</strain>
    </source>
</reference>
<evidence type="ECO:0000313" key="3">
    <source>
        <dbReference type="Proteomes" id="UP000501926"/>
    </source>
</evidence>
<evidence type="ECO:0000313" key="1">
    <source>
        <dbReference type="EMBL" id="CAJ75353.1"/>
    </source>
</evidence>
<sequence length="60" mass="7506">MRKISIGQKKIQCKHNTLAHYLQNEWLKYFVTLWFFEKRKSERRETKDIRRLSSVILRPR</sequence>
<reference evidence="1" key="1">
    <citation type="journal article" date="2006" name="Nature">
        <title>Deciphering the evolution and metabolism of an anammox bacterium from a community genome.</title>
        <authorList>
            <person name="Strous M."/>
            <person name="Pelletier E."/>
            <person name="Mangenot S."/>
            <person name="Rattei T."/>
            <person name="Lehner A."/>
            <person name="Taylor M.W."/>
            <person name="Horn M."/>
            <person name="Daims H."/>
            <person name="Bartol-Mavel D."/>
            <person name="Wincker P."/>
            <person name="Barbe V."/>
            <person name="Fonknechten N."/>
            <person name="Vallenet D."/>
            <person name="Segurens B."/>
            <person name="Schenowitz-Truong C."/>
            <person name="Medigue C."/>
            <person name="Collingro A."/>
            <person name="Snel B."/>
            <person name="Dutilh B.E."/>
            <person name="OpDenCamp H.J.M."/>
            <person name="vanDerDrift C."/>
            <person name="Cirpus I."/>
            <person name="vanDePas-Schoonen K.T."/>
            <person name="Harhangi H.R."/>
            <person name="vanNiftrik L."/>
            <person name="Schmid M."/>
            <person name="Keltjens J."/>
            <person name="vanDeVossenberg J."/>
            <person name="Kartal B."/>
            <person name="Meier H."/>
            <person name="Frishman D."/>
            <person name="Huynen M.A."/>
            <person name="Mewes H."/>
            <person name="Weissenbach J."/>
            <person name="Jetten M.S.M."/>
            <person name="Wagner M."/>
            <person name="LePaslier D."/>
        </authorList>
    </citation>
    <scope>NUCLEOTIDE SEQUENCE</scope>
</reference>
<evidence type="ECO:0000313" key="2">
    <source>
        <dbReference type="EMBL" id="QII12324.1"/>
    </source>
</evidence>
<dbReference type="AlphaFoldDB" id="Q1Q5Q9"/>
<name>Q1Q5Q9_KUEST</name>
<protein>
    <submittedName>
        <fullName evidence="1">Uncharacterized protein</fullName>
    </submittedName>
</protein>
<dbReference type="Proteomes" id="UP000501926">
    <property type="component" value="Chromosome"/>
</dbReference>
<organism evidence="1">
    <name type="scientific">Kuenenia stuttgartiensis</name>
    <dbReference type="NCBI Taxonomy" id="174633"/>
    <lineage>
        <taxon>Bacteria</taxon>
        <taxon>Pseudomonadati</taxon>
        <taxon>Planctomycetota</taxon>
        <taxon>Candidatus Brocadiia</taxon>
        <taxon>Candidatus Brocadiales</taxon>
        <taxon>Candidatus Brocadiaceae</taxon>
        <taxon>Candidatus Kuenenia</taxon>
    </lineage>
</organism>
<reference evidence="1" key="2">
    <citation type="submission" date="2006-01" db="EMBL/GenBank/DDBJ databases">
        <authorList>
            <person name="Genoscope"/>
        </authorList>
    </citation>
    <scope>NUCLEOTIDE SEQUENCE</scope>
</reference>
<dbReference type="EMBL" id="CT573071">
    <property type="protein sequence ID" value="CAJ75353.1"/>
    <property type="molecule type" value="Genomic_DNA"/>
</dbReference>
<gene>
    <name evidence="2" type="ORF">KsCSTR_29450</name>
    <name evidence="1" type="ORF">kuste4591</name>
</gene>
<accession>Q1Q5Q9</accession>